<evidence type="ECO:0000313" key="1">
    <source>
        <dbReference type="EMBL" id="RNA41547.1"/>
    </source>
</evidence>
<sequence length="71" mass="8551">MPYKQYFGPFFVRKSLILLLKIINIIDRRHKPHEFLSPVQILTRAKYRPRVAFITKITKHIMMIMLQLVVV</sequence>
<dbReference type="AlphaFoldDB" id="A0A3M7T0R6"/>
<name>A0A3M7T0R6_BRAPC</name>
<proteinExistence type="predicted"/>
<gene>
    <name evidence="1" type="ORF">BpHYR1_041029</name>
</gene>
<dbReference type="EMBL" id="REGN01000486">
    <property type="protein sequence ID" value="RNA41547.1"/>
    <property type="molecule type" value="Genomic_DNA"/>
</dbReference>
<organism evidence="1 2">
    <name type="scientific">Brachionus plicatilis</name>
    <name type="common">Marine rotifer</name>
    <name type="synonym">Brachionus muelleri</name>
    <dbReference type="NCBI Taxonomy" id="10195"/>
    <lineage>
        <taxon>Eukaryota</taxon>
        <taxon>Metazoa</taxon>
        <taxon>Spiralia</taxon>
        <taxon>Gnathifera</taxon>
        <taxon>Rotifera</taxon>
        <taxon>Eurotatoria</taxon>
        <taxon>Monogononta</taxon>
        <taxon>Pseudotrocha</taxon>
        <taxon>Ploima</taxon>
        <taxon>Brachionidae</taxon>
        <taxon>Brachionus</taxon>
    </lineage>
</organism>
<keyword evidence="2" id="KW-1185">Reference proteome</keyword>
<evidence type="ECO:0000313" key="2">
    <source>
        <dbReference type="Proteomes" id="UP000276133"/>
    </source>
</evidence>
<accession>A0A3M7T0R6</accession>
<protein>
    <submittedName>
        <fullName evidence="1">Uncharacterized protein</fullName>
    </submittedName>
</protein>
<dbReference type="Proteomes" id="UP000276133">
    <property type="component" value="Unassembled WGS sequence"/>
</dbReference>
<reference evidence="1 2" key="1">
    <citation type="journal article" date="2018" name="Sci. Rep.">
        <title>Genomic signatures of local adaptation to the degree of environmental predictability in rotifers.</title>
        <authorList>
            <person name="Franch-Gras L."/>
            <person name="Hahn C."/>
            <person name="Garcia-Roger E.M."/>
            <person name="Carmona M.J."/>
            <person name="Serra M."/>
            <person name="Gomez A."/>
        </authorList>
    </citation>
    <scope>NUCLEOTIDE SEQUENCE [LARGE SCALE GENOMIC DNA]</scope>
    <source>
        <strain evidence="1">HYR1</strain>
    </source>
</reference>
<comment type="caution">
    <text evidence="1">The sequence shown here is derived from an EMBL/GenBank/DDBJ whole genome shotgun (WGS) entry which is preliminary data.</text>
</comment>